<dbReference type="Proteomes" id="UP001237642">
    <property type="component" value="Unassembled WGS sequence"/>
</dbReference>
<gene>
    <name evidence="6" type="ORF">POM88_052073</name>
</gene>
<comment type="similarity">
    <text evidence="3">Belongs to the NPH3 family.</text>
</comment>
<feature type="domain" description="NPH3" evidence="5">
    <location>
        <begin position="219"/>
        <end position="290"/>
    </location>
</feature>
<evidence type="ECO:0000313" key="7">
    <source>
        <dbReference type="Proteomes" id="UP001237642"/>
    </source>
</evidence>
<proteinExistence type="inferred from homology"/>
<dbReference type="PANTHER" id="PTHR32370">
    <property type="entry name" value="OS12G0117600 PROTEIN"/>
    <property type="match status" value="1"/>
</dbReference>
<protein>
    <recommendedName>
        <fullName evidence="5">NPH3 domain-containing protein</fullName>
    </recommendedName>
</protein>
<evidence type="ECO:0000256" key="4">
    <source>
        <dbReference type="SAM" id="Coils"/>
    </source>
</evidence>
<evidence type="ECO:0000313" key="6">
    <source>
        <dbReference type="EMBL" id="KAK1353708.1"/>
    </source>
</evidence>
<evidence type="ECO:0000259" key="5">
    <source>
        <dbReference type="PROSITE" id="PS51649"/>
    </source>
</evidence>
<dbReference type="InterPro" id="IPR043454">
    <property type="entry name" value="NPH3/RPT2-like"/>
</dbReference>
<comment type="pathway">
    <text evidence="1">Protein modification; protein ubiquitination.</text>
</comment>
<accession>A0AAD8GSF7</accession>
<dbReference type="EMBL" id="JAUIZM010000012">
    <property type="protein sequence ID" value="KAK1353708.1"/>
    <property type="molecule type" value="Genomic_DNA"/>
</dbReference>
<reference evidence="6" key="2">
    <citation type="submission" date="2023-05" db="EMBL/GenBank/DDBJ databases">
        <authorList>
            <person name="Schelkunov M.I."/>
        </authorList>
    </citation>
    <scope>NUCLEOTIDE SEQUENCE</scope>
    <source>
        <strain evidence="6">Hsosn_3</strain>
        <tissue evidence="6">Leaf</tissue>
    </source>
</reference>
<comment type="caution">
    <text evidence="6">The sequence shown here is derived from an EMBL/GenBank/DDBJ whole genome shotgun (WGS) entry which is preliminary data.</text>
</comment>
<sequence length="463" mass="53224">MTSSAPINTPSRRSKETHNSPNKLYLLSSFLSLKTVSPSPRLVLTEEGDRERKEDLSELLAFTRVQYLLFSKSRYLNRKLRDSNEVELPKDFPGGPETFEMIALFIYGASTLVNPFNVAALRCAAEFLELREEHNSRNLCERFDIYLNQVALQNWNDTLIVLRKCETLLPWAEELRIVSRCIESLAFMACMEILDPERRDQPVVTLEALASQAWSLRIVPMSIRQNHDYLYRALNTFLQGHLDLSEEEREMICKDLKCQKMSQEICVEVVQNELMPLRLIVQALYVQQRSTHQALKDCSDSFRYTVSSKFSESLSRSQILGASPYVDGEETCSRTLSYFLQRDFAIESSEVSMNDYKLTTCRIQNIEQELVTLKEKIEVQNFSKRINKPTSENLQSLKPYCLGARTLSKKRNPTGHMTGCIGSLNFTSQRKCANSLLKVFKSLHLLGSKKLKKKPRAPSLWSK</sequence>
<dbReference type="AlphaFoldDB" id="A0AAD8GSF7"/>
<evidence type="ECO:0000256" key="2">
    <source>
        <dbReference type="ARBA" id="ARBA00022786"/>
    </source>
</evidence>
<evidence type="ECO:0000256" key="1">
    <source>
        <dbReference type="ARBA" id="ARBA00004906"/>
    </source>
</evidence>
<keyword evidence="2" id="KW-0833">Ubl conjugation pathway</keyword>
<keyword evidence="7" id="KW-1185">Reference proteome</keyword>
<evidence type="ECO:0000256" key="3">
    <source>
        <dbReference type="PROSITE-ProRule" id="PRU00982"/>
    </source>
</evidence>
<feature type="coiled-coil region" evidence="4">
    <location>
        <begin position="356"/>
        <end position="383"/>
    </location>
</feature>
<dbReference type="Pfam" id="PF03000">
    <property type="entry name" value="NPH3"/>
    <property type="match status" value="1"/>
</dbReference>
<dbReference type="SUPFAM" id="SSF54695">
    <property type="entry name" value="POZ domain"/>
    <property type="match status" value="1"/>
</dbReference>
<dbReference type="PROSITE" id="PS51649">
    <property type="entry name" value="NPH3"/>
    <property type="match status" value="1"/>
</dbReference>
<keyword evidence="4" id="KW-0175">Coiled coil</keyword>
<organism evidence="6 7">
    <name type="scientific">Heracleum sosnowskyi</name>
    <dbReference type="NCBI Taxonomy" id="360622"/>
    <lineage>
        <taxon>Eukaryota</taxon>
        <taxon>Viridiplantae</taxon>
        <taxon>Streptophyta</taxon>
        <taxon>Embryophyta</taxon>
        <taxon>Tracheophyta</taxon>
        <taxon>Spermatophyta</taxon>
        <taxon>Magnoliopsida</taxon>
        <taxon>eudicotyledons</taxon>
        <taxon>Gunneridae</taxon>
        <taxon>Pentapetalae</taxon>
        <taxon>asterids</taxon>
        <taxon>campanulids</taxon>
        <taxon>Apiales</taxon>
        <taxon>Apiaceae</taxon>
        <taxon>Apioideae</taxon>
        <taxon>apioid superclade</taxon>
        <taxon>Tordylieae</taxon>
        <taxon>Tordyliinae</taxon>
        <taxon>Heracleum</taxon>
    </lineage>
</organism>
<name>A0AAD8GSF7_9APIA</name>
<dbReference type="InterPro" id="IPR027356">
    <property type="entry name" value="NPH3_dom"/>
</dbReference>
<reference evidence="6" key="1">
    <citation type="submission" date="2023-02" db="EMBL/GenBank/DDBJ databases">
        <title>Genome of toxic invasive species Heracleum sosnowskyi carries increased number of genes despite the absence of recent whole-genome duplications.</title>
        <authorList>
            <person name="Schelkunov M."/>
            <person name="Shtratnikova V."/>
            <person name="Makarenko M."/>
            <person name="Klepikova A."/>
            <person name="Omelchenko D."/>
            <person name="Novikova G."/>
            <person name="Obukhova E."/>
            <person name="Bogdanov V."/>
            <person name="Penin A."/>
            <person name="Logacheva M."/>
        </authorList>
    </citation>
    <scope>NUCLEOTIDE SEQUENCE</scope>
    <source>
        <strain evidence="6">Hsosn_3</strain>
        <tissue evidence="6">Leaf</tissue>
    </source>
</reference>
<dbReference type="InterPro" id="IPR011333">
    <property type="entry name" value="SKP1/BTB/POZ_sf"/>
</dbReference>